<keyword evidence="2" id="KW-0175">Coiled coil</keyword>
<evidence type="ECO:0000313" key="4">
    <source>
        <dbReference type="EMBL" id="ESE40199.1"/>
    </source>
</evidence>
<dbReference type="Gene3D" id="3.30.70.270">
    <property type="match status" value="1"/>
</dbReference>
<dbReference type="NCBIfam" id="TIGR00254">
    <property type="entry name" value="GGDEF"/>
    <property type="match status" value="1"/>
</dbReference>
<dbReference type="PANTHER" id="PTHR45138:SF2">
    <property type="entry name" value="DIGUANYLATE CYCLASE VDCA"/>
    <property type="match status" value="1"/>
</dbReference>
<reference evidence="4 5" key="1">
    <citation type="journal article" date="2013" name="Genome Announc.">
        <title>Draft Genome Sequence of Shewanella decolorationis S12, a Dye-Degrading Bacterium Isolated from a Wastewater Treatment Plant.</title>
        <authorList>
            <person name="Xu M."/>
            <person name="Fang Y."/>
            <person name="Liu J."/>
            <person name="Chen X."/>
            <person name="Sun G."/>
            <person name="Guo J."/>
            <person name="Hua Z."/>
            <person name="Tu Q."/>
            <person name="Wu L."/>
            <person name="Zhou J."/>
            <person name="Liu X."/>
        </authorList>
    </citation>
    <scope>NUCLEOTIDE SEQUENCE [LARGE SCALE GENOMIC DNA]</scope>
    <source>
        <strain evidence="4 5">S12</strain>
    </source>
</reference>
<dbReference type="PANTHER" id="PTHR45138">
    <property type="entry name" value="REGULATORY COMPONENTS OF SENSORY TRANSDUCTION SYSTEM"/>
    <property type="match status" value="1"/>
</dbReference>
<dbReference type="InterPro" id="IPR050469">
    <property type="entry name" value="Diguanylate_Cyclase"/>
</dbReference>
<dbReference type="EC" id="2.7.7.65" evidence="1"/>
<accession>A0ABN0PJG0</accession>
<evidence type="ECO:0000256" key="1">
    <source>
        <dbReference type="ARBA" id="ARBA00012528"/>
    </source>
</evidence>
<dbReference type="InterPro" id="IPR029787">
    <property type="entry name" value="Nucleotide_cyclase"/>
</dbReference>
<gene>
    <name evidence="4" type="ORF">SHD_3328</name>
</gene>
<dbReference type="PROSITE" id="PS50887">
    <property type="entry name" value="GGDEF"/>
    <property type="match status" value="1"/>
</dbReference>
<evidence type="ECO:0000259" key="3">
    <source>
        <dbReference type="PROSITE" id="PS50887"/>
    </source>
</evidence>
<organism evidence="4 5">
    <name type="scientific">Shewanella decolorationis S12</name>
    <dbReference type="NCBI Taxonomy" id="1353536"/>
    <lineage>
        <taxon>Bacteria</taxon>
        <taxon>Pseudomonadati</taxon>
        <taxon>Pseudomonadota</taxon>
        <taxon>Gammaproteobacteria</taxon>
        <taxon>Alteromonadales</taxon>
        <taxon>Shewanellaceae</taxon>
        <taxon>Shewanella</taxon>
    </lineage>
</organism>
<keyword evidence="5" id="KW-1185">Reference proteome</keyword>
<sequence>MCDMHGLSDYFYWNLSMSRDLLQTAALNLKKAVPLMLKHQIPTTPINYALWYTYVGEQNPALNAQLDTVIAHYNTCPPVSSELLFRQYVADPVELDVRDMRLNLEAMATELSQSIRDTNLDAADFQSCINNNFAKLNGVEEGTLSVEQVLDLVRNLVKEADNIRSSTEFFTTQLQKAQTEIDALKQKLEKTEKDVLYDALTGCLNRRAFDADIAGMLAQAPEGTCLILVDIDHFKAFNDNYGHQLGDQVLKVVAKRLQEACRDGCKLYRFGGEEFAILVPKSQLRITRQLAEAMRRGLEKLSIKDRRKDQRIDTITASFGVSQWQERQSVIQLIENTDKLLYEAKRLGRNRVMPINN</sequence>
<proteinExistence type="predicted"/>
<dbReference type="CDD" id="cd01949">
    <property type="entry name" value="GGDEF"/>
    <property type="match status" value="1"/>
</dbReference>
<evidence type="ECO:0000313" key="5">
    <source>
        <dbReference type="Proteomes" id="UP000017548"/>
    </source>
</evidence>
<dbReference type="InterPro" id="IPR000160">
    <property type="entry name" value="GGDEF_dom"/>
</dbReference>
<name>A0ABN0PJG0_9GAMM</name>
<protein>
    <recommendedName>
        <fullName evidence="1">diguanylate cyclase</fullName>
        <ecNumber evidence="1">2.7.7.65</ecNumber>
    </recommendedName>
</protein>
<evidence type="ECO:0000256" key="2">
    <source>
        <dbReference type="SAM" id="Coils"/>
    </source>
</evidence>
<dbReference type="SMART" id="SM00267">
    <property type="entry name" value="GGDEF"/>
    <property type="match status" value="1"/>
</dbReference>
<dbReference type="EMBL" id="AXZL01000073">
    <property type="protein sequence ID" value="ESE40199.1"/>
    <property type="molecule type" value="Genomic_DNA"/>
</dbReference>
<dbReference type="Pfam" id="PF00990">
    <property type="entry name" value="GGDEF"/>
    <property type="match status" value="1"/>
</dbReference>
<feature type="domain" description="GGDEF" evidence="3">
    <location>
        <begin position="222"/>
        <end position="357"/>
    </location>
</feature>
<dbReference type="SUPFAM" id="SSF55073">
    <property type="entry name" value="Nucleotide cyclase"/>
    <property type="match status" value="1"/>
</dbReference>
<feature type="coiled-coil region" evidence="2">
    <location>
        <begin position="167"/>
        <end position="194"/>
    </location>
</feature>
<dbReference type="Proteomes" id="UP000017548">
    <property type="component" value="Unassembled WGS sequence"/>
</dbReference>
<comment type="caution">
    <text evidence="4">The sequence shown here is derived from an EMBL/GenBank/DDBJ whole genome shotgun (WGS) entry which is preliminary data.</text>
</comment>
<dbReference type="InterPro" id="IPR043128">
    <property type="entry name" value="Rev_trsase/Diguanyl_cyclase"/>
</dbReference>